<reference evidence="4" key="2">
    <citation type="submission" date="2015-01" db="EMBL/GenBank/DDBJ databases">
        <title>Evolutionary Origins and Diversification of the Mycorrhizal Mutualists.</title>
        <authorList>
            <consortium name="DOE Joint Genome Institute"/>
            <consortium name="Mycorrhizal Genomics Consortium"/>
            <person name="Kohler A."/>
            <person name="Kuo A."/>
            <person name="Nagy L.G."/>
            <person name="Floudas D."/>
            <person name="Copeland A."/>
            <person name="Barry K.W."/>
            <person name="Cichocki N."/>
            <person name="Veneault-Fourrey C."/>
            <person name="LaButti K."/>
            <person name="Lindquist E.A."/>
            <person name="Lipzen A."/>
            <person name="Lundell T."/>
            <person name="Morin E."/>
            <person name="Murat C."/>
            <person name="Riley R."/>
            <person name="Ohm R."/>
            <person name="Sun H."/>
            <person name="Tunlid A."/>
            <person name="Henrissat B."/>
            <person name="Grigoriev I.V."/>
            <person name="Hibbett D.S."/>
            <person name="Martin F."/>
        </authorList>
    </citation>
    <scope>NUCLEOTIDE SEQUENCE [LARGE SCALE GENOMIC DNA]</scope>
    <source>
        <strain evidence="4">Foug A</strain>
    </source>
</reference>
<dbReference type="PROSITE" id="PS50181">
    <property type="entry name" value="FBOX"/>
    <property type="match status" value="1"/>
</dbReference>
<reference evidence="3 4" key="1">
    <citation type="submission" date="2014-04" db="EMBL/GenBank/DDBJ databases">
        <authorList>
            <consortium name="DOE Joint Genome Institute"/>
            <person name="Kuo A."/>
            <person name="Kohler A."/>
            <person name="Nagy L.G."/>
            <person name="Floudas D."/>
            <person name="Copeland A."/>
            <person name="Barry K.W."/>
            <person name="Cichocki N."/>
            <person name="Veneault-Fourrey C."/>
            <person name="LaButti K."/>
            <person name="Lindquist E.A."/>
            <person name="Lipzen A."/>
            <person name="Lundell T."/>
            <person name="Morin E."/>
            <person name="Murat C."/>
            <person name="Sun H."/>
            <person name="Tunlid A."/>
            <person name="Henrissat B."/>
            <person name="Grigoriev I.V."/>
            <person name="Hibbett D.S."/>
            <person name="Martin F."/>
            <person name="Nordberg H.P."/>
            <person name="Cantor M.N."/>
            <person name="Hua S.X."/>
        </authorList>
    </citation>
    <scope>NUCLEOTIDE SEQUENCE [LARGE SCALE GENOMIC DNA]</scope>
    <source>
        <strain evidence="3 4">Foug A</strain>
    </source>
</reference>
<evidence type="ECO:0000259" key="2">
    <source>
        <dbReference type="PROSITE" id="PS50181"/>
    </source>
</evidence>
<evidence type="ECO:0000313" key="3">
    <source>
        <dbReference type="EMBL" id="KIM55698.1"/>
    </source>
</evidence>
<dbReference type="HOGENOM" id="CLU_007279_2_0_1"/>
<name>A0A0C2Z1K6_9AGAM</name>
<dbReference type="EMBL" id="KN822129">
    <property type="protein sequence ID" value="KIM55698.1"/>
    <property type="molecule type" value="Genomic_DNA"/>
</dbReference>
<dbReference type="SUPFAM" id="SSF82171">
    <property type="entry name" value="DPP6 N-terminal domain-like"/>
    <property type="match status" value="1"/>
</dbReference>
<keyword evidence="4" id="KW-1185">Reference proteome</keyword>
<dbReference type="Pfam" id="PF12937">
    <property type="entry name" value="F-box-like"/>
    <property type="match status" value="1"/>
</dbReference>
<dbReference type="AlphaFoldDB" id="A0A0C2Z1K6"/>
<dbReference type="Proteomes" id="UP000053989">
    <property type="component" value="Unassembled WGS sequence"/>
</dbReference>
<dbReference type="SUPFAM" id="SSF81383">
    <property type="entry name" value="F-box domain"/>
    <property type="match status" value="1"/>
</dbReference>
<feature type="domain" description="F-box" evidence="2">
    <location>
        <begin position="20"/>
        <end position="68"/>
    </location>
</feature>
<proteinExistence type="predicted"/>
<dbReference type="InterPro" id="IPR036047">
    <property type="entry name" value="F-box-like_dom_sf"/>
</dbReference>
<gene>
    <name evidence="3" type="ORF">SCLCIDRAFT_134153</name>
</gene>
<feature type="region of interest" description="Disordered" evidence="1">
    <location>
        <begin position="307"/>
        <end position="326"/>
    </location>
</feature>
<sequence>MLAPGIPAICTRDAAVDATARSLPDLPPELWIAILRFTDTRTILRCTAVCRSIRAIIDDSVELQYRIELTLDGMIDGPPSPVIIGDRLARLRALRRAWATLDWSSNIVVPMPGPCHAYELVGGVFCKTHHSQHHRFSSRHLTATWLPSSTDPAGRLIDREDIGLPTRDFAIDPSQDLIILFKGYEDDAMPVLIVPGTLELHIRTLSTNEVHPEARLPKLSMPVFLPVTGAYMAIVDDVVGMLYCVDPERPHITLWNWKTGKVLRLQDQVSIPAGTWDFSFISNRSFFVTSCHRSGSIEIFTFEDDDPPTLAPPSTDHRSRHLRTSNHSISRTNCKLAHVASLHLPPTLPHIQASTVHTHTGPFVARPLADRPFAASNEERVHVLAVQYLNPNSDALMRQIRFCVFLKNKVLEEYVKRHKSEQKDSLDPMGETIEHLAQGIDVPWDQWGRENTRYILHNWISFDWLRYVHGNKVVLPWGGQAGNTRICVLDFNVQDTVRQNQYYASDRDGSDISEEEVALRNRTVAHASEKLNGEPQATRPPEEGALDSTDGLRCSPAQLITEASVVERPLFFPEPFETTLPYRMVSRMGEKKYSGVMLDEERIVGVSYPASPDGDMKDIHVFTM</sequence>
<evidence type="ECO:0000313" key="4">
    <source>
        <dbReference type="Proteomes" id="UP000053989"/>
    </source>
</evidence>
<dbReference type="CDD" id="cd09917">
    <property type="entry name" value="F-box_SF"/>
    <property type="match status" value="1"/>
</dbReference>
<organism evidence="3 4">
    <name type="scientific">Scleroderma citrinum Foug A</name>
    <dbReference type="NCBI Taxonomy" id="1036808"/>
    <lineage>
        <taxon>Eukaryota</taxon>
        <taxon>Fungi</taxon>
        <taxon>Dikarya</taxon>
        <taxon>Basidiomycota</taxon>
        <taxon>Agaricomycotina</taxon>
        <taxon>Agaricomycetes</taxon>
        <taxon>Agaricomycetidae</taxon>
        <taxon>Boletales</taxon>
        <taxon>Sclerodermatineae</taxon>
        <taxon>Sclerodermataceae</taxon>
        <taxon>Scleroderma</taxon>
    </lineage>
</organism>
<dbReference type="InParanoid" id="A0A0C2Z1K6"/>
<feature type="region of interest" description="Disordered" evidence="1">
    <location>
        <begin position="527"/>
        <end position="550"/>
    </location>
</feature>
<dbReference type="Gene3D" id="1.20.1280.50">
    <property type="match status" value="1"/>
</dbReference>
<protein>
    <recommendedName>
        <fullName evidence="2">F-box domain-containing protein</fullName>
    </recommendedName>
</protein>
<dbReference type="OrthoDB" id="2745718at2759"/>
<accession>A0A0C2Z1K6</accession>
<evidence type="ECO:0000256" key="1">
    <source>
        <dbReference type="SAM" id="MobiDB-lite"/>
    </source>
</evidence>
<dbReference type="InterPro" id="IPR001810">
    <property type="entry name" value="F-box_dom"/>
</dbReference>
<dbReference type="SMART" id="SM00256">
    <property type="entry name" value="FBOX"/>
    <property type="match status" value="1"/>
</dbReference>